<reference evidence="1 2" key="2">
    <citation type="submission" date="2017-10" db="EMBL/GenBank/DDBJ databases">
        <title>Extensive intraspecific genome diversity in a model arbuscular mycorrhizal fungus.</title>
        <authorList>
            <person name="Chen E.C.H."/>
            <person name="Morin E."/>
            <person name="Baudet D."/>
            <person name="Noel J."/>
            <person name="Ndikumana S."/>
            <person name="Charron P."/>
            <person name="St-Onge C."/>
            <person name="Giorgi J."/>
            <person name="Grigoriev I.V."/>
            <person name="Roux C."/>
            <person name="Martin F.M."/>
            <person name="Corradi N."/>
        </authorList>
    </citation>
    <scope>NUCLEOTIDE SEQUENCE [LARGE SCALE GENOMIC DNA]</scope>
    <source>
        <strain evidence="1 2">C2</strain>
    </source>
</reference>
<proteinExistence type="predicted"/>
<evidence type="ECO:0000313" key="2">
    <source>
        <dbReference type="Proteomes" id="UP000233469"/>
    </source>
</evidence>
<dbReference type="VEuPathDB" id="FungiDB:RhiirA1_450424"/>
<dbReference type="VEuPathDB" id="FungiDB:FUN_025542"/>
<dbReference type="EMBL" id="LLXL01004965">
    <property type="protein sequence ID" value="PKK56918.1"/>
    <property type="molecule type" value="Genomic_DNA"/>
</dbReference>
<reference evidence="1 2" key="1">
    <citation type="submission" date="2016-04" db="EMBL/GenBank/DDBJ databases">
        <title>Genome analyses suggest a sexual origin of heterokaryosis in a supposedly ancient asexual fungus.</title>
        <authorList>
            <person name="Ropars J."/>
            <person name="Sedzielewska K."/>
            <person name="Noel J."/>
            <person name="Charron P."/>
            <person name="Farinelli L."/>
            <person name="Marton T."/>
            <person name="Kruger M."/>
            <person name="Pelin A."/>
            <person name="Brachmann A."/>
            <person name="Corradi N."/>
        </authorList>
    </citation>
    <scope>NUCLEOTIDE SEQUENCE [LARGE SCALE GENOMIC DNA]</scope>
    <source>
        <strain evidence="1 2">C2</strain>
    </source>
</reference>
<dbReference type="VEuPathDB" id="FungiDB:RhiirFUN_015512"/>
<protein>
    <submittedName>
        <fullName evidence="1">Uncharacterized protein</fullName>
    </submittedName>
</protein>
<name>A0A2N1M5N8_9GLOM</name>
<comment type="caution">
    <text evidence="1">The sequence shown here is derived from an EMBL/GenBank/DDBJ whole genome shotgun (WGS) entry which is preliminary data.</text>
</comment>
<dbReference type="Proteomes" id="UP000233469">
    <property type="component" value="Unassembled WGS sequence"/>
</dbReference>
<dbReference type="AlphaFoldDB" id="A0A2N1M5N8"/>
<gene>
    <name evidence="1" type="ORF">RhiirC2_799037</name>
</gene>
<sequence length="178" mass="20352">MENWKHYCINNITDLIIRLNGASHASTSIQIRLKDAQLKSFITDLIFDCELHSMSWIKPQAQKNVSFNALVISKAVDISMAIDQIDRSSWRVFLLDIVPDARQKQIIFIRELIADTDIWSIGKVNKIYHHIIHVKGILVNYCPGFNDNGTIRWQNTGRSIPADCCKVAILDKDSKTRS</sequence>
<accession>A0A2N1M5N8</accession>
<evidence type="ECO:0000313" key="1">
    <source>
        <dbReference type="EMBL" id="PKK56918.1"/>
    </source>
</evidence>
<organism evidence="1 2">
    <name type="scientific">Rhizophagus irregularis</name>
    <dbReference type="NCBI Taxonomy" id="588596"/>
    <lineage>
        <taxon>Eukaryota</taxon>
        <taxon>Fungi</taxon>
        <taxon>Fungi incertae sedis</taxon>
        <taxon>Mucoromycota</taxon>
        <taxon>Glomeromycotina</taxon>
        <taxon>Glomeromycetes</taxon>
        <taxon>Glomerales</taxon>
        <taxon>Glomeraceae</taxon>
        <taxon>Rhizophagus</taxon>
    </lineage>
</organism>